<proteinExistence type="predicted"/>
<comment type="caution">
    <text evidence="1">The sequence shown here is derived from an EMBL/GenBank/DDBJ whole genome shotgun (WGS) entry which is preliminary data.</text>
</comment>
<accession>A0ABR2Q135</accession>
<evidence type="ECO:0000313" key="2">
    <source>
        <dbReference type="Proteomes" id="UP001396334"/>
    </source>
</evidence>
<keyword evidence="2" id="KW-1185">Reference proteome</keyword>
<evidence type="ECO:0000313" key="1">
    <source>
        <dbReference type="EMBL" id="KAK8994376.1"/>
    </source>
</evidence>
<dbReference type="Proteomes" id="UP001396334">
    <property type="component" value="Unassembled WGS sequence"/>
</dbReference>
<reference evidence="1 2" key="1">
    <citation type="journal article" date="2024" name="G3 (Bethesda)">
        <title>Genome assembly of Hibiscus sabdariffa L. provides insights into metabolisms of medicinal natural products.</title>
        <authorList>
            <person name="Kim T."/>
        </authorList>
    </citation>
    <scope>NUCLEOTIDE SEQUENCE [LARGE SCALE GENOMIC DNA]</scope>
    <source>
        <strain evidence="1">TK-2024</strain>
        <tissue evidence="1">Old leaves</tissue>
    </source>
</reference>
<protein>
    <submittedName>
        <fullName evidence="1">Uncharacterized protein</fullName>
    </submittedName>
</protein>
<organism evidence="1 2">
    <name type="scientific">Hibiscus sabdariffa</name>
    <name type="common">roselle</name>
    <dbReference type="NCBI Taxonomy" id="183260"/>
    <lineage>
        <taxon>Eukaryota</taxon>
        <taxon>Viridiplantae</taxon>
        <taxon>Streptophyta</taxon>
        <taxon>Embryophyta</taxon>
        <taxon>Tracheophyta</taxon>
        <taxon>Spermatophyta</taxon>
        <taxon>Magnoliopsida</taxon>
        <taxon>eudicotyledons</taxon>
        <taxon>Gunneridae</taxon>
        <taxon>Pentapetalae</taxon>
        <taxon>rosids</taxon>
        <taxon>malvids</taxon>
        <taxon>Malvales</taxon>
        <taxon>Malvaceae</taxon>
        <taxon>Malvoideae</taxon>
        <taxon>Hibiscus</taxon>
    </lineage>
</organism>
<name>A0ABR2Q135_9ROSI</name>
<gene>
    <name evidence="1" type="ORF">V6N11_045468</name>
</gene>
<dbReference type="EMBL" id="JBBPBN010000047">
    <property type="protein sequence ID" value="KAK8994376.1"/>
    <property type="molecule type" value="Genomic_DNA"/>
</dbReference>
<sequence length="70" mass="7609">MAMVDVNGSSHGFNSISLASRHLQMMITDNKSGGDEFNSSCSNGDVEVKEHCKIMVEENPENPSFLGNYA</sequence>